<dbReference type="RefSeq" id="WP_022528897.1">
    <property type="nucleotide sequence ID" value="NZ_KI271584.1"/>
</dbReference>
<dbReference type="InterPro" id="IPR009057">
    <property type="entry name" value="Homeodomain-like_sf"/>
</dbReference>
<dbReference type="InterPro" id="IPR018060">
    <property type="entry name" value="HTH_AraC"/>
</dbReference>
<dbReference type="GO" id="GO:0008270">
    <property type="term" value="F:zinc ion binding"/>
    <property type="evidence" value="ECO:0007669"/>
    <property type="project" value="InterPro"/>
</dbReference>
<evidence type="ECO:0000256" key="6">
    <source>
        <dbReference type="ARBA" id="ARBA00022833"/>
    </source>
</evidence>
<evidence type="ECO:0000256" key="2">
    <source>
        <dbReference type="ARBA" id="ARBA00022603"/>
    </source>
</evidence>
<evidence type="ECO:0000256" key="3">
    <source>
        <dbReference type="ARBA" id="ARBA00022679"/>
    </source>
</evidence>
<protein>
    <submittedName>
        <fullName evidence="13">AdaA</fullName>
    </submittedName>
</protein>
<dbReference type="Gene3D" id="3.40.10.10">
    <property type="entry name" value="DNA Methylphosphotriester Repair Domain"/>
    <property type="match status" value="1"/>
</dbReference>
<dbReference type="eggNOG" id="COG2169">
    <property type="taxonomic scope" value="Bacteria"/>
</dbReference>
<sequence length="189" mass="20639">MSVGGVPTDAQWAAITTNDTAADGQFWYAVQSTMIFCRPSCPSRLPKRENVTVYADPHAALAAGYRPCKRCRPLAQPVSNATWVAEIDTLLATHSQEPLTLNELASLAHGSASYLRHVYQAATGATPLQRLKTIRLTRAKALLTATDLTVAQIGVLVGIPTTSYFIAAFRTVYGQTPLQFRRECQKRNC</sequence>
<dbReference type="PROSITE" id="PS01124">
    <property type="entry name" value="HTH_ARAC_FAMILY_2"/>
    <property type="match status" value="1"/>
</dbReference>
<dbReference type="GO" id="GO:0008168">
    <property type="term" value="F:methyltransferase activity"/>
    <property type="evidence" value="ECO:0007669"/>
    <property type="project" value="UniProtKB-KW"/>
</dbReference>
<evidence type="ECO:0000256" key="9">
    <source>
        <dbReference type="ARBA" id="ARBA00023159"/>
    </source>
</evidence>
<keyword evidence="4" id="KW-0479">Metal-binding</keyword>
<feature type="domain" description="HTH araC/xylS-type" evidence="12">
    <location>
        <begin position="85"/>
        <end position="183"/>
    </location>
</feature>
<dbReference type="Pfam" id="PF02805">
    <property type="entry name" value="Ada_Zn_binding"/>
    <property type="match status" value="1"/>
</dbReference>
<dbReference type="GO" id="GO:0003700">
    <property type="term" value="F:DNA-binding transcription factor activity"/>
    <property type="evidence" value="ECO:0007669"/>
    <property type="project" value="InterPro"/>
</dbReference>
<evidence type="ECO:0000256" key="7">
    <source>
        <dbReference type="ARBA" id="ARBA00023015"/>
    </source>
</evidence>
<dbReference type="Gene3D" id="1.10.10.60">
    <property type="entry name" value="Homeodomain-like"/>
    <property type="match status" value="2"/>
</dbReference>
<evidence type="ECO:0000313" key="14">
    <source>
        <dbReference type="Proteomes" id="UP000030647"/>
    </source>
</evidence>
<organism evidence="13 14">
    <name type="scientific">Schleiferilactobacillus shenzhenensis LY-73</name>
    <dbReference type="NCBI Taxonomy" id="1231336"/>
    <lineage>
        <taxon>Bacteria</taxon>
        <taxon>Bacillati</taxon>
        <taxon>Bacillota</taxon>
        <taxon>Bacilli</taxon>
        <taxon>Lactobacillales</taxon>
        <taxon>Lactobacillaceae</taxon>
        <taxon>Schleiferilactobacillus</taxon>
    </lineage>
</organism>
<dbReference type="InterPro" id="IPR035451">
    <property type="entry name" value="Ada-like_dom_sf"/>
</dbReference>
<evidence type="ECO:0000256" key="8">
    <source>
        <dbReference type="ARBA" id="ARBA00023125"/>
    </source>
</evidence>
<evidence type="ECO:0000256" key="5">
    <source>
        <dbReference type="ARBA" id="ARBA00022763"/>
    </source>
</evidence>
<dbReference type="GO" id="GO:0043565">
    <property type="term" value="F:sequence-specific DNA binding"/>
    <property type="evidence" value="ECO:0007669"/>
    <property type="project" value="InterPro"/>
</dbReference>
<keyword evidence="10" id="KW-0804">Transcription</keyword>
<evidence type="ECO:0000256" key="10">
    <source>
        <dbReference type="ARBA" id="ARBA00023163"/>
    </source>
</evidence>
<evidence type="ECO:0000256" key="4">
    <source>
        <dbReference type="ARBA" id="ARBA00022723"/>
    </source>
</evidence>
<dbReference type="SUPFAM" id="SSF57884">
    <property type="entry name" value="Ada DNA repair protein, N-terminal domain (N-Ada 10)"/>
    <property type="match status" value="1"/>
</dbReference>
<dbReference type="SMART" id="SM00342">
    <property type="entry name" value="HTH_ARAC"/>
    <property type="match status" value="1"/>
</dbReference>
<dbReference type="Proteomes" id="UP000030647">
    <property type="component" value="Unassembled WGS sequence"/>
</dbReference>
<keyword evidence="14" id="KW-1185">Reference proteome</keyword>
<dbReference type="InterPro" id="IPR016220">
    <property type="entry name" value="Me-P-triester_DNA_alkyl-Trfase"/>
</dbReference>
<evidence type="ECO:0000256" key="1">
    <source>
        <dbReference type="ARBA" id="ARBA00001947"/>
    </source>
</evidence>
<keyword evidence="8" id="KW-0238">DNA-binding</keyword>
<evidence type="ECO:0000256" key="11">
    <source>
        <dbReference type="ARBA" id="ARBA00023204"/>
    </source>
</evidence>
<evidence type="ECO:0000313" key="13">
    <source>
        <dbReference type="EMBL" id="ERL65954.1"/>
    </source>
</evidence>
<keyword evidence="3" id="KW-0808">Transferase</keyword>
<dbReference type="GO" id="GO:0032259">
    <property type="term" value="P:methylation"/>
    <property type="evidence" value="ECO:0007669"/>
    <property type="project" value="UniProtKB-KW"/>
</dbReference>
<dbReference type="HOGENOM" id="CLU_000445_81_3_9"/>
<keyword evidence="11" id="KW-0234">DNA repair</keyword>
<gene>
    <name evidence="13" type="primary">adaA</name>
    <name evidence="13" type="ORF">L248_2030</name>
</gene>
<dbReference type="EMBL" id="KI271584">
    <property type="protein sequence ID" value="ERL65954.1"/>
    <property type="molecule type" value="Genomic_DNA"/>
</dbReference>
<dbReference type="AlphaFoldDB" id="U4TP16"/>
<dbReference type="STRING" id="1231336.L248_2030"/>
<dbReference type="Pfam" id="PF12833">
    <property type="entry name" value="HTH_18"/>
    <property type="match status" value="1"/>
</dbReference>
<keyword evidence="6" id="KW-0862">Zinc</keyword>
<accession>U4TP16</accession>
<keyword evidence="2" id="KW-0489">Methyltransferase</keyword>
<keyword evidence="9" id="KW-0010">Activator</keyword>
<name>U4TP16_9LACO</name>
<keyword evidence="5" id="KW-0227">DNA damage</keyword>
<evidence type="ECO:0000259" key="12">
    <source>
        <dbReference type="PROSITE" id="PS01124"/>
    </source>
</evidence>
<dbReference type="SUPFAM" id="SSF46689">
    <property type="entry name" value="Homeodomain-like"/>
    <property type="match status" value="2"/>
</dbReference>
<comment type="cofactor">
    <cofactor evidence="1">
        <name>Zn(2+)</name>
        <dbReference type="ChEBI" id="CHEBI:29105"/>
    </cofactor>
</comment>
<dbReference type="PROSITE" id="PS00041">
    <property type="entry name" value="HTH_ARAC_FAMILY_1"/>
    <property type="match status" value="1"/>
</dbReference>
<dbReference type="InterPro" id="IPR004026">
    <property type="entry name" value="Ada_DNA_repair_Zn-bd"/>
</dbReference>
<proteinExistence type="predicted"/>
<dbReference type="GO" id="GO:0006281">
    <property type="term" value="P:DNA repair"/>
    <property type="evidence" value="ECO:0007669"/>
    <property type="project" value="UniProtKB-KW"/>
</dbReference>
<keyword evidence="7" id="KW-0805">Transcription regulation</keyword>
<dbReference type="InterPro" id="IPR018062">
    <property type="entry name" value="HTH_AraC-typ_CS"/>
</dbReference>
<dbReference type="PANTHER" id="PTHR43280">
    <property type="entry name" value="ARAC-FAMILY TRANSCRIPTIONAL REGULATOR"/>
    <property type="match status" value="1"/>
</dbReference>
<dbReference type="PIRSF" id="PIRSF000408">
    <property type="entry name" value="Alkyltransferas_AdaA"/>
    <property type="match status" value="1"/>
</dbReference>
<reference evidence="14" key="1">
    <citation type="journal article" date="2013" name="Genome Announc.">
        <title>Whole-Genome Sequencing of Lactobacillus shenzhenensis Strain LY-73T.</title>
        <authorList>
            <person name="Lin Z."/>
            <person name="Liu Z."/>
            <person name="Yang R."/>
            <person name="Zou Y."/>
            <person name="Wan D."/>
            <person name="Chen J."/>
            <person name="Guo M."/>
            <person name="Zhao J."/>
            <person name="Fang C."/>
            <person name="Yang R."/>
            <person name="Liu F."/>
        </authorList>
    </citation>
    <scope>NUCLEOTIDE SEQUENCE [LARGE SCALE GENOMIC DNA]</scope>
    <source>
        <strain evidence="14">LY-73</strain>
    </source>
</reference>
<dbReference type="OrthoDB" id="9802228at2"/>
<dbReference type="PANTHER" id="PTHR43280:SF28">
    <property type="entry name" value="HTH-TYPE TRANSCRIPTIONAL ACTIVATOR RHAS"/>
    <property type="match status" value="1"/>
</dbReference>